<reference evidence="5" key="1">
    <citation type="submission" date="2022-10" db="EMBL/GenBank/DDBJ databases">
        <authorList>
            <person name="Chen Y."/>
            <person name="Dougan E. K."/>
            <person name="Chan C."/>
            <person name="Rhodes N."/>
            <person name="Thang M."/>
        </authorList>
    </citation>
    <scope>NUCLEOTIDE SEQUENCE</scope>
</reference>
<comment type="caution">
    <text evidence="5">The sequence shown here is derived from an EMBL/GenBank/DDBJ whole genome shotgun (WGS) entry which is preliminary data.</text>
</comment>
<dbReference type="InterPro" id="IPR029063">
    <property type="entry name" value="SAM-dependent_MTases_sf"/>
</dbReference>
<proteinExistence type="predicted"/>
<dbReference type="Pfam" id="PF00145">
    <property type="entry name" value="DNA_methylase"/>
    <property type="match status" value="1"/>
</dbReference>
<evidence type="ECO:0000313" key="7">
    <source>
        <dbReference type="Proteomes" id="UP001152797"/>
    </source>
</evidence>
<keyword evidence="7" id="KW-1185">Reference proteome</keyword>
<keyword evidence="1 6" id="KW-0489">Methyltransferase</keyword>
<dbReference type="PANTHER" id="PTHR46098:SF1">
    <property type="entry name" value="TRNA (CYTOSINE(38)-C(5))-METHYLTRANSFERASE"/>
    <property type="match status" value="1"/>
</dbReference>
<dbReference type="SUPFAM" id="SSF53335">
    <property type="entry name" value="S-adenosyl-L-methionine-dependent methyltransferases"/>
    <property type="match status" value="1"/>
</dbReference>
<dbReference type="GO" id="GO:0008168">
    <property type="term" value="F:methyltransferase activity"/>
    <property type="evidence" value="ECO:0007669"/>
    <property type="project" value="UniProtKB-KW"/>
</dbReference>
<dbReference type="Gene3D" id="3.40.50.150">
    <property type="entry name" value="Vaccinia Virus protein VP39"/>
    <property type="match status" value="1"/>
</dbReference>
<organism evidence="5">
    <name type="scientific">Cladocopium goreaui</name>
    <dbReference type="NCBI Taxonomy" id="2562237"/>
    <lineage>
        <taxon>Eukaryota</taxon>
        <taxon>Sar</taxon>
        <taxon>Alveolata</taxon>
        <taxon>Dinophyceae</taxon>
        <taxon>Suessiales</taxon>
        <taxon>Symbiodiniaceae</taxon>
        <taxon>Cladocopium</taxon>
    </lineage>
</organism>
<accession>A0A9P1DFA4</accession>
<dbReference type="EMBL" id="CAMXCT010004534">
    <property type="protein sequence ID" value="CAI4009444.1"/>
    <property type="molecule type" value="Genomic_DNA"/>
</dbReference>
<dbReference type="OrthoDB" id="423816at2759"/>
<dbReference type="EMBL" id="CAMXCT030004534">
    <property type="protein sequence ID" value="CAL4796756.1"/>
    <property type="molecule type" value="Genomic_DNA"/>
</dbReference>
<sequence>MNNDFSSLKTALKDGTDCSSTATFNGVCHCVEKTQPSAFILENVDSMDTSSGEEDDREQTKSNLQMALNYLEGLGYTCCAEKLKTSDHGVPQRRTRYYIFGISNKDKFAVSAKEIIKLIPARLTACMSVNSPIDHFLLKDDDRVVLAELNRRLNAGDRRAQRKASSEPGPSSSGDKWREQHSNLAEQLGPVLCGALESEKRGEQEGCFCLRGCTSDSYKDAHEFVKDKGQELLALQGLFVSDLIAPVEHTDAQLADLAGNSYSMPCIMAALLAVFCSVRFDTQSDVEDMNEATTALEQWKARTKRRAS</sequence>
<dbReference type="EMBL" id="CAMXCT020004534">
    <property type="protein sequence ID" value="CAL1162819.1"/>
    <property type="molecule type" value="Genomic_DNA"/>
</dbReference>
<dbReference type="AlphaFoldDB" id="A0A9P1DFA4"/>
<dbReference type="Proteomes" id="UP001152797">
    <property type="component" value="Unassembled WGS sequence"/>
</dbReference>
<feature type="region of interest" description="Disordered" evidence="4">
    <location>
        <begin position="156"/>
        <end position="180"/>
    </location>
</feature>
<evidence type="ECO:0000256" key="3">
    <source>
        <dbReference type="ARBA" id="ARBA00022691"/>
    </source>
</evidence>
<dbReference type="InterPro" id="IPR001525">
    <property type="entry name" value="C5_MeTfrase"/>
</dbReference>
<evidence type="ECO:0000313" key="5">
    <source>
        <dbReference type="EMBL" id="CAI4009444.1"/>
    </source>
</evidence>
<evidence type="ECO:0000256" key="4">
    <source>
        <dbReference type="SAM" id="MobiDB-lite"/>
    </source>
</evidence>
<evidence type="ECO:0000256" key="1">
    <source>
        <dbReference type="ARBA" id="ARBA00022603"/>
    </source>
</evidence>
<evidence type="ECO:0000256" key="2">
    <source>
        <dbReference type="ARBA" id="ARBA00022679"/>
    </source>
</evidence>
<dbReference type="PRINTS" id="PR00105">
    <property type="entry name" value="C5METTRFRASE"/>
</dbReference>
<reference evidence="6 7" key="2">
    <citation type="submission" date="2024-05" db="EMBL/GenBank/DDBJ databases">
        <authorList>
            <person name="Chen Y."/>
            <person name="Shah S."/>
            <person name="Dougan E. K."/>
            <person name="Thang M."/>
            <person name="Chan C."/>
        </authorList>
    </citation>
    <scope>NUCLEOTIDE SEQUENCE [LARGE SCALE GENOMIC DNA]</scope>
</reference>
<keyword evidence="2" id="KW-0808">Transferase</keyword>
<name>A0A9P1DFA4_9DINO</name>
<dbReference type="PANTHER" id="PTHR46098">
    <property type="entry name" value="TRNA (CYTOSINE(38)-C(5))-METHYLTRANSFERASE"/>
    <property type="match status" value="1"/>
</dbReference>
<dbReference type="GO" id="GO:0032259">
    <property type="term" value="P:methylation"/>
    <property type="evidence" value="ECO:0007669"/>
    <property type="project" value="UniProtKB-KW"/>
</dbReference>
<protein>
    <submittedName>
        <fullName evidence="6">Type II methyltransferase M.NgoBI (M.NgoBI) (Cytosine-specific methyltransferase NgoBI) (M.NgoI) (Modification methylase NgoBI)</fullName>
    </submittedName>
</protein>
<evidence type="ECO:0000313" key="6">
    <source>
        <dbReference type="EMBL" id="CAL4796756.1"/>
    </source>
</evidence>
<gene>
    <name evidence="5" type="ORF">C1SCF055_LOCUS34803</name>
</gene>
<keyword evidence="3" id="KW-0949">S-adenosyl-L-methionine</keyword>
<dbReference type="InterPro" id="IPR050750">
    <property type="entry name" value="C5-MTase"/>
</dbReference>